<dbReference type="KEGG" id="loi:92362582"/>
<dbReference type="GO" id="GO:0051301">
    <property type="term" value="P:cell division"/>
    <property type="evidence" value="ECO:0007669"/>
    <property type="project" value="UniProtKB-KW"/>
</dbReference>
<evidence type="ECO:0000313" key="6">
    <source>
        <dbReference type="Proteomes" id="UP000674143"/>
    </source>
</evidence>
<dbReference type="Proteomes" id="UP000674143">
    <property type="component" value="Unassembled WGS sequence"/>
</dbReference>
<keyword evidence="3" id="KW-0131">Cell cycle</keyword>
<dbReference type="Pfam" id="PF14671">
    <property type="entry name" value="DSPn"/>
    <property type="match status" value="1"/>
</dbReference>
<dbReference type="SUPFAM" id="SSF52799">
    <property type="entry name" value="(Phosphotyrosine protein) phosphatases II"/>
    <property type="match status" value="2"/>
</dbReference>
<evidence type="ECO:0000313" key="5">
    <source>
        <dbReference type="EMBL" id="KAG5486028.1"/>
    </source>
</evidence>
<comment type="similarity">
    <text evidence="1">Belongs to the protein-tyrosine phosphatase family. Non-receptor class CDC14 subfamily.</text>
</comment>
<keyword evidence="2" id="KW-0132">Cell division</keyword>
<dbReference type="InterPro" id="IPR000340">
    <property type="entry name" value="Dual-sp_phosphatase_cat-dom"/>
</dbReference>
<protein>
    <recommendedName>
        <fullName evidence="4">Tyrosine specific protein phosphatases domain-containing protein</fullName>
    </recommendedName>
</protein>
<dbReference type="InterPro" id="IPR029021">
    <property type="entry name" value="Prot-tyrosine_phosphatase-like"/>
</dbReference>
<evidence type="ECO:0000256" key="2">
    <source>
        <dbReference type="ARBA" id="ARBA00022618"/>
    </source>
</evidence>
<dbReference type="CDD" id="cd17657">
    <property type="entry name" value="CDC14_N"/>
    <property type="match status" value="1"/>
</dbReference>
<dbReference type="GeneID" id="92362582"/>
<dbReference type="RefSeq" id="XP_067065359.1">
    <property type="nucleotide sequence ID" value="XM_067208648.1"/>
</dbReference>
<dbReference type="SMR" id="A0A836I0W9"/>
<dbReference type="PROSITE" id="PS00383">
    <property type="entry name" value="TYR_PHOSPHATASE_1"/>
    <property type="match status" value="1"/>
</dbReference>
<proteinExistence type="inferred from homology"/>
<dbReference type="InterPro" id="IPR000387">
    <property type="entry name" value="Tyr_Pase_dom"/>
</dbReference>
<accession>A0A836I0W9</accession>
<comment type="caution">
    <text evidence="5">The sequence shown here is derived from an EMBL/GenBank/DDBJ whole genome shotgun (WGS) entry which is preliminary data.</text>
</comment>
<name>A0A836I0W9_9TRYP</name>
<evidence type="ECO:0000256" key="1">
    <source>
        <dbReference type="ARBA" id="ARBA00007315"/>
    </source>
</evidence>
<evidence type="ECO:0000259" key="4">
    <source>
        <dbReference type="PROSITE" id="PS50056"/>
    </source>
</evidence>
<dbReference type="PANTHER" id="PTHR23339">
    <property type="entry name" value="TYROSINE SPECIFIC PROTEIN PHOSPHATASE AND DUAL SPECIFICITY PROTEIN PHOSPHATASE"/>
    <property type="match status" value="1"/>
</dbReference>
<dbReference type="AlphaFoldDB" id="A0A836I0W9"/>
<dbReference type="Gene3D" id="3.90.190.10">
    <property type="entry name" value="Protein tyrosine phosphatase superfamily"/>
    <property type="match status" value="3"/>
</dbReference>
<gene>
    <name evidence="5" type="ORF">LSCM4_06734</name>
</gene>
<feature type="domain" description="Tyrosine specific protein phosphatases" evidence="4">
    <location>
        <begin position="508"/>
        <end position="563"/>
    </location>
</feature>
<keyword evidence="6" id="KW-1185">Reference proteome</keyword>
<dbReference type="PROSITE" id="PS50056">
    <property type="entry name" value="TYR_PHOSPHATASE_2"/>
    <property type="match status" value="1"/>
</dbReference>
<sequence length="1051" mass="109552">MPPRPSDPAPAAPAAVASTLLTLQRLLDTQQATAILPGLLYFASTGECLSTPLAASAVPAATAAHPSAAADSMLPSATAEAVSTVMKEAVHDFYFKENPFIGGVADTGCKLADTGTIPAPRAAVGQDAVFVSLQGVPPYLYRPFFADFGPLDMGCCVHFARRLCELLRAVTEVGVCTSSASAATLKIFNHGTSSSASATAHIQQGGPRQRASALSCSAAASGCSPGTARPVVVCASLNAQERVNTACLVGAFCVLCLGWSAAATWHRGFVDVYPGFLAYRDASQGVSNYPLSLLDVWAGLEQGVALGLVDVRTFDLPAFLEGKQQDYSWVIPRRFLAMSSPQDDKSARTAQVFARRLRPLGVRLVVRLNDNLYNPAPLLRLGIRHVDLPYADGSVPTDAMLLRFLRAVEEHFGETVMPVLLRQWWSMPSSSTATVARTVSASKSAPSVDAGHWKPGLQPCSLMPAGTCRGMPDAWRAFPSLAPSAQAKRPDSAHVNASQGHISSALAPGEKGAVAVHCLAGLGRTGTMLAVYMMRHYGFTARAVIGWLRLCRPGSITGIQQQYLDTMERRLRPPPYLFAAMQLNSAAKPQSASGTGRRLALPSRSNCLASSPALSSLYALLNPAAAAQAGGGGNRVVAMDKDQLGTAPQPPLSDAATGRMHSTAAAATFQTHGSVVADARPATVTSVVSGHIKRGDNGQTNAIVTRATSEAGSNLGTFPDLAASVNLSGGNPLDPAGVCGLTQQRRQLQMRRFSNSSTATLSLSTIQPAGTVLDVVARMPVLGADSPQNGSAITAALKQNAPAANNNHSPSIRPSPCVGDYKYASTYFAAMEEEVELPRVYARSLFSAATSTVRGESRATHGGDVRPATASTSCDTTPLGACRIGGDISGSESGKAKTARTAPASADNCVRPRKGLISALQRQRPHTATAAACTGSGHRAKQWQSLYGLGGAINSNEAATCVRVRRHGKSSHRASLGDTIAGDTASAGLYDGVTLNTPHPPAAPMHPSPPWIDGGVKGLSDGLLSPQVQSPSSSVIPTTMLPTWGRPMLLT</sequence>
<evidence type="ECO:0000256" key="3">
    <source>
        <dbReference type="ARBA" id="ARBA00023306"/>
    </source>
</evidence>
<dbReference type="EMBL" id="JAFHLR010000009">
    <property type="protein sequence ID" value="KAG5486028.1"/>
    <property type="molecule type" value="Genomic_DNA"/>
</dbReference>
<organism evidence="5 6">
    <name type="scientific">Leishmania orientalis</name>
    <dbReference type="NCBI Taxonomy" id="2249476"/>
    <lineage>
        <taxon>Eukaryota</taxon>
        <taxon>Discoba</taxon>
        <taxon>Euglenozoa</taxon>
        <taxon>Kinetoplastea</taxon>
        <taxon>Metakinetoplastina</taxon>
        <taxon>Trypanosomatida</taxon>
        <taxon>Trypanosomatidae</taxon>
        <taxon>Leishmaniinae</taxon>
        <taxon>Leishmania</taxon>
    </lineage>
</organism>
<dbReference type="Pfam" id="PF00782">
    <property type="entry name" value="DSPc"/>
    <property type="match status" value="1"/>
</dbReference>
<dbReference type="InterPro" id="IPR050561">
    <property type="entry name" value="PTP"/>
</dbReference>
<dbReference type="InterPro" id="IPR029260">
    <property type="entry name" value="DSPn"/>
</dbReference>
<reference evidence="6" key="1">
    <citation type="journal article" date="2021" name="Microbiol. Resour. Announc.">
        <title>LGAAP: Leishmaniinae Genome Assembly and Annotation Pipeline.</title>
        <authorList>
            <person name="Almutairi H."/>
            <person name="Urbaniak M.D."/>
            <person name="Bates M.D."/>
            <person name="Jariyapan N."/>
            <person name="Kwakye-Nuako G."/>
            <person name="Thomaz-Soccol V."/>
            <person name="Al-Salem W.S."/>
            <person name="Dillon R.J."/>
            <person name="Bates P.A."/>
            <person name="Gatherer D."/>
        </authorList>
    </citation>
    <scope>NUCLEOTIDE SEQUENCE [LARGE SCALE GENOMIC DNA]</scope>
</reference>
<reference evidence="6" key="2">
    <citation type="journal article" date="2021" name="Sci. Data">
        <title>Chromosome-scale genome sequencing, assembly and annotation of six genomes from subfamily Leishmaniinae.</title>
        <authorList>
            <person name="Almutairi H."/>
            <person name="Urbaniak M.D."/>
            <person name="Bates M.D."/>
            <person name="Jariyapan N."/>
            <person name="Kwakye-Nuako G."/>
            <person name="Thomaz Soccol V."/>
            <person name="Al-Salem W.S."/>
            <person name="Dillon R.J."/>
            <person name="Bates P.A."/>
            <person name="Gatherer D."/>
        </authorList>
    </citation>
    <scope>NUCLEOTIDE SEQUENCE [LARGE SCALE GENOMIC DNA]</scope>
</reference>
<dbReference type="InterPro" id="IPR016130">
    <property type="entry name" value="Tyr_Pase_AS"/>
</dbReference>